<accession>A0AC35U2F3</accession>
<organism evidence="1 2">
    <name type="scientific">Rhabditophanes sp. KR3021</name>
    <dbReference type="NCBI Taxonomy" id="114890"/>
    <lineage>
        <taxon>Eukaryota</taxon>
        <taxon>Metazoa</taxon>
        <taxon>Ecdysozoa</taxon>
        <taxon>Nematoda</taxon>
        <taxon>Chromadorea</taxon>
        <taxon>Rhabditida</taxon>
        <taxon>Tylenchina</taxon>
        <taxon>Panagrolaimomorpha</taxon>
        <taxon>Strongyloidoidea</taxon>
        <taxon>Alloionematidae</taxon>
        <taxon>Rhabditophanes</taxon>
    </lineage>
</organism>
<protein>
    <submittedName>
        <fullName evidence="2">NR LBD domain-containing protein</fullName>
    </submittedName>
</protein>
<sequence>MVWKQTNNSNSDGSTDESSIKRSLSDNEHEENVSFSVPDKNEVDLRKFSADSSSYKQNFTPSSALIKDNQIAFDTSELLGHVRSILHGARLKIPGESNYNMSSLQTFCYGIQQLLDSVNYKPASEIEICEALEFKSYIAFHNKICIKLSEALMYSSQFCDLSKHDKTVLYNHLSPFFLQIERVYSSFLVFGIDSRTLILFDDCQAFDENFAIFSDSELPEYSKKKLFNLYKNCNDFLLNQLYLPLKSLNLDSTEFSFFIAIFLFSVEDLVDISEEGKQACSRIVKVLNDDMHNYYVFSKNKIDYAHRITEIVRLISKTSCYVSKKADMVSVTQLMGVFDISTIYLNKLKEDNPLLNYLKS</sequence>
<name>A0AC35U2F3_9BILA</name>
<evidence type="ECO:0000313" key="1">
    <source>
        <dbReference type="Proteomes" id="UP000095286"/>
    </source>
</evidence>
<evidence type="ECO:0000313" key="2">
    <source>
        <dbReference type="WBParaSite" id="RSKR_0000692700.1"/>
    </source>
</evidence>
<dbReference type="Proteomes" id="UP000095286">
    <property type="component" value="Unplaced"/>
</dbReference>
<reference evidence="2" key="1">
    <citation type="submission" date="2016-11" db="UniProtKB">
        <authorList>
            <consortium name="WormBaseParasite"/>
        </authorList>
    </citation>
    <scope>IDENTIFICATION</scope>
    <source>
        <strain evidence="2">KR3021</strain>
    </source>
</reference>
<dbReference type="WBParaSite" id="RSKR_0000692700.1">
    <property type="protein sequence ID" value="RSKR_0000692700.1"/>
    <property type="gene ID" value="RSKR_0000692700"/>
</dbReference>
<proteinExistence type="predicted"/>